<reference evidence="6" key="1">
    <citation type="submission" date="2025-08" db="UniProtKB">
        <authorList>
            <consortium name="RefSeq"/>
        </authorList>
    </citation>
    <scope>IDENTIFICATION</scope>
    <source>
        <tissue evidence="6">Leaves</tissue>
    </source>
</reference>
<protein>
    <submittedName>
        <fullName evidence="6">BTB/POZ and TAZ domain-containing protein 1-like isoform X1</fullName>
    </submittedName>
</protein>
<name>A0A2I4DM04_JUGRE</name>
<dbReference type="GO" id="GO:0008270">
    <property type="term" value="F:zinc ion binding"/>
    <property type="evidence" value="ECO:0007669"/>
    <property type="project" value="UniProtKB-KW"/>
</dbReference>
<dbReference type="InterPro" id="IPR000270">
    <property type="entry name" value="PB1_dom"/>
</dbReference>
<keyword evidence="5" id="KW-1185">Reference proteome</keyword>
<dbReference type="AlphaFoldDB" id="A0A2I4DM04"/>
<dbReference type="RefSeq" id="XP_018808173.1">
    <property type="nucleotide sequence ID" value="XM_018952628.2"/>
</dbReference>
<dbReference type="InterPro" id="IPR035898">
    <property type="entry name" value="TAZ_dom_sf"/>
</dbReference>
<dbReference type="SMART" id="SM00551">
    <property type="entry name" value="ZnF_TAZ"/>
    <property type="match status" value="1"/>
</dbReference>
<dbReference type="STRING" id="51240.A0A2I4DM04"/>
<evidence type="ECO:0000256" key="4">
    <source>
        <dbReference type="ARBA" id="ARBA00022833"/>
    </source>
</evidence>
<dbReference type="GO" id="GO:0006950">
    <property type="term" value="P:response to stress"/>
    <property type="evidence" value="ECO:0007669"/>
    <property type="project" value="UniProtKB-ARBA"/>
</dbReference>
<dbReference type="OrthoDB" id="6359816at2759"/>
<dbReference type="KEGG" id="jre:108981449"/>
<dbReference type="Gramene" id="Jr09_03910_p1">
    <property type="protein sequence ID" value="cds.Jr09_03910_p1"/>
    <property type="gene ID" value="Jr09_03910"/>
</dbReference>
<evidence type="ECO:0000313" key="6">
    <source>
        <dbReference type="RefSeq" id="XP_018808173.1"/>
    </source>
</evidence>
<keyword evidence="2" id="KW-0863">Zinc-finger</keyword>
<accession>A0A2I4DM04</accession>
<dbReference type="Gene3D" id="3.10.20.90">
    <property type="entry name" value="Phosphatidylinositol 3-kinase Catalytic Subunit, Chain A, domain 1"/>
    <property type="match status" value="1"/>
</dbReference>
<dbReference type="Pfam" id="PF00564">
    <property type="entry name" value="PB1"/>
    <property type="match status" value="1"/>
</dbReference>
<dbReference type="PANTHER" id="PTHR46287:SF4">
    <property type="entry name" value="BTB_POZ AND TAZ DOMAIN-CONTAINING PROTEIN 2"/>
    <property type="match status" value="1"/>
</dbReference>
<dbReference type="Pfam" id="PF02135">
    <property type="entry name" value="zf-TAZ"/>
    <property type="match status" value="1"/>
</dbReference>
<dbReference type="InterPro" id="IPR000197">
    <property type="entry name" value="Znf_TAZ"/>
</dbReference>
<dbReference type="SUPFAM" id="SSF57933">
    <property type="entry name" value="TAZ domain"/>
    <property type="match status" value="1"/>
</dbReference>
<dbReference type="SUPFAM" id="SSF54277">
    <property type="entry name" value="CAD &amp; PB1 domains"/>
    <property type="match status" value="1"/>
</dbReference>
<evidence type="ECO:0000256" key="1">
    <source>
        <dbReference type="ARBA" id="ARBA00022723"/>
    </source>
</evidence>
<dbReference type="Proteomes" id="UP000235220">
    <property type="component" value="Chromosome 9"/>
</dbReference>
<evidence type="ECO:0000313" key="5">
    <source>
        <dbReference type="Proteomes" id="UP000235220"/>
    </source>
</evidence>
<keyword evidence="4" id="KW-0862">Zinc</keyword>
<keyword evidence="1" id="KW-0479">Metal-binding</keyword>
<evidence type="ECO:0000256" key="3">
    <source>
        <dbReference type="ARBA" id="ARBA00022786"/>
    </source>
</evidence>
<evidence type="ECO:0000256" key="2">
    <source>
        <dbReference type="ARBA" id="ARBA00022771"/>
    </source>
</evidence>
<gene>
    <name evidence="6" type="primary">LOC108981449</name>
</gene>
<dbReference type="PANTHER" id="PTHR46287">
    <property type="entry name" value="BTB/POZ AND TAZ DOMAIN-CONTAINING PROTEIN 3-RELATED"/>
    <property type="match status" value="1"/>
</dbReference>
<dbReference type="InterPro" id="IPR044513">
    <property type="entry name" value="BT1/2/3/4/5"/>
</dbReference>
<dbReference type="FunFam" id="1.20.1020.10:FF:000007">
    <property type="entry name" value="BTB/POZ and TAZ domain-containing protein 2"/>
    <property type="match status" value="1"/>
</dbReference>
<proteinExistence type="predicted"/>
<sequence>MEQFIKVRFGDAPCDSFSVDVDENGKLGLDVLGLRTKILSRLKLPPDADLVLTYYDLEGDVVALHEDGDLHAVMERRPEFLSICVQMRLKKKKRRRRQEEDQTTYLKLSEAMECLEHICTRGCTIVGPYDMEPTKMKGPCSKFSTCKGVQLLIHHFATCKKRVNHGCLRCKRLWQLLRLHSSICDRPDSCRVPLCRQFKLRMQQEEKKDDARWKLLTRKVLKAKIILSLISAPLEN</sequence>
<dbReference type="Gene3D" id="1.20.1020.10">
    <property type="entry name" value="TAZ domain"/>
    <property type="match status" value="1"/>
</dbReference>
<dbReference type="GO" id="GO:0005634">
    <property type="term" value="C:nucleus"/>
    <property type="evidence" value="ECO:0000318"/>
    <property type="project" value="GO_Central"/>
</dbReference>
<dbReference type="GeneID" id="108981449"/>
<keyword evidence="3" id="KW-0833">Ubl conjugation pathway</keyword>
<organism evidence="5 6">
    <name type="scientific">Juglans regia</name>
    <name type="common">English walnut</name>
    <dbReference type="NCBI Taxonomy" id="51240"/>
    <lineage>
        <taxon>Eukaryota</taxon>
        <taxon>Viridiplantae</taxon>
        <taxon>Streptophyta</taxon>
        <taxon>Embryophyta</taxon>
        <taxon>Tracheophyta</taxon>
        <taxon>Spermatophyta</taxon>
        <taxon>Magnoliopsida</taxon>
        <taxon>eudicotyledons</taxon>
        <taxon>Gunneridae</taxon>
        <taxon>Pentapetalae</taxon>
        <taxon>rosids</taxon>
        <taxon>fabids</taxon>
        <taxon>Fagales</taxon>
        <taxon>Juglandaceae</taxon>
        <taxon>Juglans</taxon>
    </lineage>
</organism>